<dbReference type="RefSeq" id="WP_066329637.1">
    <property type="nucleotide sequence ID" value="NZ_LWSG01000007.1"/>
</dbReference>
<sequence length="167" mass="20140">MLKTLTQTQVQVLEEEVKVIESDKVSRYIYFLREQQKLIDQMTNTEIDTIENLVTKINFVEENRNVIPDYLSTMDVSWLLSISPQMVRKYCQEGVINAWRTMGDRGEWRVEVNQYKNHPKFDELLVRLREHKQKNRQTLEAIKKLSNLDEYHTMFDEIEKNKKHFED</sequence>
<comment type="caution">
    <text evidence="1">The sequence shown here is derived from an EMBL/GenBank/DDBJ whole genome shotgun (WGS) entry which is preliminary data.</text>
</comment>
<dbReference type="Proteomes" id="UP000078534">
    <property type="component" value="Unassembled WGS sequence"/>
</dbReference>
<name>A0A179T405_9BACI</name>
<evidence type="ECO:0008006" key="3">
    <source>
        <dbReference type="Google" id="ProtNLM"/>
    </source>
</evidence>
<dbReference type="OrthoDB" id="2604455at2"/>
<evidence type="ECO:0000313" key="2">
    <source>
        <dbReference type="Proteomes" id="UP000078534"/>
    </source>
</evidence>
<evidence type="ECO:0000313" key="1">
    <source>
        <dbReference type="EMBL" id="OAS87839.1"/>
    </source>
</evidence>
<protein>
    <recommendedName>
        <fullName evidence="3">Helix-turn-helix domain-containing protein</fullName>
    </recommendedName>
</protein>
<proteinExistence type="predicted"/>
<keyword evidence="2" id="KW-1185">Reference proteome</keyword>
<reference evidence="2" key="1">
    <citation type="submission" date="2016-04" db="EMBL/GenBank/DDBJ databases">
        <authorList>
            <person name="Lyu Z."/>
            <person name="Lyu W."/>
        </authorList>
    </citation>
    <scope>NUCLEOTIDE SEQUENCE [LARGE SCALE GENOMIC DNA]</scope>
    <source>
        <strain evidence="2">C44</strain>
    </source>
</reference>
<gene>
    <name evidence="1" type="ORF">A6K24_19095</name>
</gene>
<accession>A0A179T405</accession>
<dbReference type="EMBL" id="LWSG01000007">
    <property type="protein sequence ID" value="OAS87839.1"/>
    <property type="molecule type" value="Genomic_DNA"/>
</dbReference>
<dbReference type="AlphaFoldDB" id="A0A179T405"/>
<organism evidence="1 2">
    <name type="scientific">Metabacillus litoralis</name>
    <dbReference type="NCBI Taxonomy" id="152268"/>
    <lineage>
        <taxon>Bacteria</taxon>
        <taxon>Bacillati</taxon>
        <taxon>Bacillota</taxon>
        <taxon>Bacilli</taxon>
        <taxon>Bacillales</taxon>
        <taxon>Bacillaceae</taxon>
        <taxon>Metabacillus</taxon>
    </lineage>
</organism>